<evidence type="ECO:0008006" key="3">
    <source>
        <dbReference type="Google" id="ProtNLM"/>
    </source>
</evidence>
<dbReference type="Proteomes" id="UP000076021">
    <property type="component" value="Chromosome"/>
</dbReference>
<organism evidence="1 2">
    <name type="scientific">Rummeliibacillus stabekisii</name>
    <dbReference type="NCBI Taxonomy" id="241244"/>
    <lineage>
        <taxon>Bacteria</taxon>
        <taxon>Bacillati</taxon>
        <taxon>Bacillota</taxon>
        <taxon>Bacilli</taxon>
        <taxon>Bacillales</taxon>
        <taxon>Caryophanaceae</taxon>
        <taxon>Rummeliibacillus</taxon>
    </lineage>
</organism>
<sequence length="69" mass="8164">MRTRQRLKMLKQVAEKQALKLNGFGYNTKITKIDNTNDFVVHADNGKEEITIFVDRQDSPFHTWTLKKR</sequence>
<keyword evidence="2" id="KW-1185">Reference proteome</keyword>
<dbReference type="EMBL" id="CP014806">
    <property type="protein sequence ID" value="AMW99321.1"/>
    <property type="molecule type" value="Genomic_DNA"/>
</dbReference>
<dbReference type="KEGG" id="rst:ATY39_07500"/>
<reference evidence="1 2" key="1">
    <citation type="journal article" date="2016" name="Genome Announc.">
        <title>Whole-Genome Sequence of Rummeliibacillus stabekisii Strain PP9 Isolated from Antarctic Soil.</title>
        <authorList>
            <person name="da Mota F.F."/>
            <person name="Vollu R.E."/>
            <person name="Jurelevicius D."/>
            <person name="Seldin L."/>
        </authorList>
    </citation>
    <scope>NUCLEOTIDE SEQUENCE [LARGE SCALE GENOMIC DNA]</scope>
    <source>
        <strain evidence="1 2">PP9</strain>
    </source>
</reference>
<dbReference type="AlphaFoldDB" id="A0A143HDJ3"/>
<name>A0A143HDJ3_9BACL</name>
<gene>
    <name evidence="1" type="ORF">ATY39_07500</name>
</gene>
<accession>A0A143HDJ3</accession>
<protein>
    <recommendedName>
        <fullName evidence="3">PepSY domain-containing protein</fullName>
    </recommendedName>
</protein>
<dbReference type="STRING" id="241244.ATY39_07500"/>
<proteinExistence type="predicted"/>
<evidence type="ECO:0000313" key="2">
    <source>
        <dbReference type="Proteomes" id="UP000076021"/>
    </source>
</evidence>
<reference evidence="2" key="2">
    <citation type="submission" date="2016-03" db="EMBL/GenBank/DDBJ databases">
        <authorList>
            <person name="Ploux O."/>
        </authorList>
    </citation>
    <scope>NUCLEOTIDE SEQUENCE [LARGE SCALE GENOMIC DNA]</scope>
    <source>
        <strain evidence="2">PP9</strain>
    </source>
</reference>
<evidence type="ECO:0000313" key="1">
    <source>
        <dbReference type="EMBL" id="AMW99321.1"/>
    </source>
</evidence>
<dbReference type="RefSeq" id="WP_066788008.1">
    <property type="nucleotide sequence ID" value="NZ_CP014806.1"/>
</dbReference>